<protein>
    <submittedName>
        <fullName evidence="1">Uncharacterized protein</fullName>
    </submittedName>
</protein>
<dbReference type="AlphaFoldDB" id="A0A813H5K1"/>
<gene>
    <name evidence="1" type="ORF">PGLA1383_LOCUS48803</name>
</gene>
<proteinExistence type="predicted"/>
<accession>A0A813H5K1</accession>
<reference evidence="1" key="1">
    <citation type="submission" date="2021-02" db="EMBL/GenBank/DDBJ databases">
        <authorList>
            <person name="Dougan E. K."/>
            <person name="Rhodes N."/>
            <person name="Thang M."/>
            <person name="Chan C."/>
        </authorList>
    </citation>
    <scope>NUCLEOTIDE SEQUENCE</scope>
</reference>
<dbReference type="Proteomes" id="UP000654075">
    <property type="component" value="Unassembled WGS sequence"/>
</dbReference>
<organism evidence="1 2">
    <name type="scientific">Polarella glacialis</name>
    <name type="common">Dinoflagellate</name>
    <dbReference type="NCBI Taxonomy" id="89957"/>
    <lineage>
        <taxon>Eukaryota</taxon>
        <taxon>Sar</taxon>
        <taxon>Alveolata</taxon>
        <taxon>Dinophyceae</taxon>
        <taxon>Suessiales</taxon>
        <taxon>Suessiaceae</taxon>
        <taxon>Polarella</taxon>
    </lineage>
</organism>
<keyword evidence="2" id="KW-1185">Reference proteome</keyword>
<comment type="caution">
    <text evidence="1">The sequence shown here is derived from an EMBL/GenBank/DDBJ whole genome shotgun (WGS) entry which is preliminary data.</text>
</comment>
<sequence length="91" mass="10422">RARRCLKDDRGLLFVVEVGSALADASWYEQDAAAEWSRALESAGFKLLKFEDEVVDRHKRHKLLQWVLETAPIKDDVELKPMTTPKDLGLK</sequence>
<dbReference type="EMBL" id="CAJNNV010030549">
    <property type="protein sequence ID" value="CAE8632874.1"/>
    <property type="molecule type" value="Genomic_DNA"/>
</dbReference>
<evidence type="ECO:0000313" key="2">
    <source>
        <dbReference type="Proteomes" id="UP000654075"/>
    </source>
</evidence>
<name>A0A813H5K1_POLGL</name>
<feature type="non-terminal residue" evidence="1">
    <location>
        <position position="1"/>
    </location>
</feature>
<evidence type="ECO:0000313" key="1">
    <source>
        <dbReference type="EMBL" id="CAE8632874.1"/>
    </source>
</evidence>